<evidence type="ECO:0000256" key="10">
    <source>
        <dbReference type="SAM" id="MobiDB-lite"/>
    </source>
</evidence>
<evidence type="ECO:0000256" key="1">
    <source>
        <dbReference type="ARBA" id="ARBA00010564"/>
    </source>
</evidence>
<evidence type="ECO:0000256" key="7">
    <source>
        <dbReference type="ARBA" id="ARBA00023014"/>
    </source>
</evidence>
<keyword evidence="4 9" id="KW-0235">DNA replication</keyword>
<sequence>MLKQGRSFQAISGNSRTSYNGKESAIGLSGSSLAAVAQADPRLAALYPFTISMYSAPPQDELTLYEFETYALDRLRVLRAIESSRLRSKGLGDDIAAIKLLEPVIAKHLDMKRNTLIKAVGSSVLYEQRRKDHISHYILRMAYSRTEDLRQWLIKQEVALFKYRLGVEQQVDRDAFIQLSQLDFTAVTFEDMCLLRMEMAASSSKSGSGGAHSGNNGSLSKQETVQRLLADLRATYTGPHNAAMQTQLMDADSARALVFYRVPFEQVCELVGRRSVLLMHGMAYVPEHERSVLVVHAFRDALAAGLLATAKALPRLDEDDRLVPVLNSLARQYLDKDYSTTSRAAGSLHHEEVDRLVGHFPPCMQQLQHSLRLNAHLKHQGRLQLGLFLKGAGLSLDEALIFWRKAFHRMTDDEFAKKGYLYNVRYNYGLEGKRTNYTPYSCVKIITSSAPSAGDSHGCPFKHFSQDHLATMMGRMHVADAGATEVLSIAHNGHYQIACTRLFELTRGKVHAAANASVKAGGVDMGTLIEPIEHPNQWFDLSMKGSAASAQQDGKRGDAMAITPSSATIASN</sequence>
<keyword evidence="3 9" id="KW-0639">Primosome</keyword>
<evidence type="ECO:0000256" key="4">
    <source>
        <dbReference type="ARBA" id="ARBA00022705"/>
    </source>
</evidence>
<feature type="region of interest" description="Disordered" evidence="10">
    <location>
        <begin position="547"/>
        <end position="572"/>
    </location>
</feature>
<comment type="caution">
    <text evidence="12">The sequence shown here is derived from an EMBL/GenBank/DDBJ whole genome shotgun (WGS) entry which is preliminary data.</text>
</comment>
<dbReference type="InterPro" id="IPR007238">
    <property type="entry name" value="DNA_primase_lsu_euk/arc"/>
</dbReference>
<keyword evidence="13" id="KW-1185">Reference proteome</keyword>
<organism evidence="12 13">
    <name type="scientific">Batrachochytrium salamandrivorans</name>
    <dbReference type="NCBI Taxonomy" id="1357716"/>
    <lineage>
        <taxon>Eukaryota</taxon>
        <taxon>Fungi</taxon>
        <taxon>Fungi incertae sedis</taxon>
        <taxon>Chytridiomycota</taxon>
        <taxon>Chytridiomycota incertae sedis</taxon>
        <taxon>Chytridiomycetes</taxon>
        <taxon>Rhizophydiales</taxon>
        <taxon>Rhizophydiales incertae sedis</taxon>
        <taxon>Batrachochytrium</taxon>
    </lineage>
</organism>
<dbReference type="InterPro" id="IPR016558">
    <property type="entry name" value="DNA_primase_lsu_euk"/>
</dbReference>
<dbReference type="Pfam" id="PF26466">
    <property type="entry name" value="DNA_primase_lrg_N"/>
    <property type="match status" value="1"/>
</dbReference>
<evidence type="ECO:0000256" key="5">
    <source>
        <dbReference type="ARBA" id="ARBA00022723"/>
    </source>
</evidence>
<dbReference type="EMBL" id="JAFCIX010000298">
    <property type="protein sequence ID" value="KAH6595530.1"/>
    <property type="molecule type" value="Genomic_DNA"/>
</dbReference>
<evidence type="ECO:0000313" key="13">
    <source>
        <dbReference type="Proteomes" id="UP001648503"/>
    </source>
</evidence>
<name>A0ABQ8FBU7_9FUNG</name>
<evidence type="ECO:0000256" key="8">
    <source>
        <dbReference type="ARBA" id="ARBA00023125"/>
    </source>
</evidence>
<keyword evidence="5 9" id="KW-0479">Metal-binding</keyword>
<evidence type="ECO:0000256" key="9">
    <source>
        <dbReference type="PIRNR" id="PIRNR009449"/>
    </source>
</evidence>
<evidence type="ECO:0000313" key="12">
    <source>
        <dbReference type="EMBL" id="KAH6595530.1"/>
    </source>
</evidence>
<protein>
    <recommendedName>
        <fullName evidence="9">DNA primase large subunit</fullName>
    </recommendedName>
</protein>
<dbReference type="CDD" id="cd07322">
    <property type="entry name" value="PriL_PriS_Eukaryotic"/>
    <property type="match status" value="1"/>
</dbReference>
<evidence type="ECO:0000256" key="3">
    <source>
        <dbReference type="ARBA" id="ARBA00022515"/>
    </source>
</evidence>
<dbReference type="Gene3D" id="1.20.930.80">
    <property type="match status" value="1"/>
</dbReference>
<evidence type="ECO:0000256" key="6">
    <source>
        <dbReference type="ARBA" id="ARBA00023004"/>
    </source>
</evidence>
<keyword evidence="6 9" id="KW-0408">Iron</keyword>
<gene>
    <name evidence="12" type="ORF">BASA50_005739</name>
</gene>
<keyword evidence="2 9" id="KW-0004">4Fe-4S</keyword>
<dbReference type="PIRSF" id="PIRSF009449">
    <property type="entry name" value="DNA_primase_large_subunit"/>
    <property type="match status" value="1"/>
</dbReference>
<dbReference type="InterPro" id="IPR058560">
    <property type="entry name" value="DNA_primase_C"/>
</dbReference>
<feature type="domain" description="DNA primase large subunit C-terminal" evidence="11">
    <location>
        <begin position="358"/>
        <end position="539"/>
    </location>
</feature>
<reference evidence="12 13" key="1">
    <citation type="submission" date="2021-02" db="EMBL/GenBank/DDBJ databases">
        <title>Variation within the Batrachochytrium salamandrivorans European outbreak.</title>
        <authorList>
            <person name="Kelly M."/>
            <person name="Pasmans F."/>
            <person name="Shea T.P."/>
            <person name="Munoz J.F."/>
            <person name="Carranza S."/>
            <person name="Cuomo C.A."/>
            <person name="Martel A."/>
        </authorList>
    </citation>
    <scope>NUCLEOTIDE SEQUENCE [LARGE SCALE GENOMIC DNA]</scope>
    <source>
        <strain evidence="12 13">AMFP18/2</strain>
    </source>
</reference>
<dbReference type="PANTHER" id="PTHR10537:SF3">
    <property type="entry name" value="DNA PRIMASE LARGE SUBUNIT"/>
    <property type="match status" value="1"/>
</dbReference>
<keyword evidence="8 9" id="KW-0238">DNA-binding</keyword>
<proteinExistence type="inferred from homology"/>
<comment type="cofactor">
    <cofactor evidence="9">
        <name>[4Fe-4S] cluster</name>
        <dbReference type="ChEBI" id="CHEBI:49883"/>
    </cofactor>
    <text evidence="9">Binds 1 [4Fe-4S] cluster.</text>
</comment>
<keyword evidence="7 9" id="KW-0411">Iron-sulfur</keyword>
<dbReference type="Pfam" id="PF04104">
    <property type="entry name" value="DNA_primase_lrg"/>
    <property type="match status" value="1"/>
</dbReference>
<evidence type="ECO:0000256" key="2">
    <source>
        <dbReference type="ARBA" id="ARBA00022485"/>
    </source>
</evidence>
<feature type="compositionally biased region" description="Polar residues" evidence="10">
    <location>
        <begin position="563"/>
        <end position="572"/>
    </location>
</feature>
<dbReference type="PANTHER" id="PTHR10537">
    <property type="entry name" value="DNA PRIMASE LARGE SUBUNIT"/>
    <property type="match status" value="1"/>
</dbReference>
<evidence type="ECO:0000259" key="11">
    <source>
        <dbReference type="Pfam" id="PF04104"/>
    </source>
</evidence>
<dbReference type="Proteomes" id="UP001648503">
    <property type="component" value="Unassembled WGS sequence"/>
</dbReference>
<comment type="similarity">
    <text evidence="1 9">Belongs to the eukaryotic-type primase large subunit family.</text>
</comment>
<accession>A0ABQ8FBU7</accession>
<comment type="function">
    <text evidence="9">DNA primase is the polymerase that synthesizes small RNA primers for the Okazaki fragments made during discontinuous DNA replication.</text>
</comment>